<evidence type="ECO:0000256" key="1">
    <source>
        <dbReference type="SAM" id="MobiDB-lite"/>
    </source>
</evidence>
<name>A0ABZ2K7A2_9BACT</name>
<dbReference type="SUPFAM" id="SSF63825">
    <property type="entry name" value="YWTD domain"/>
    <property type="match status" value="1"/>
</dbReference>
<sequence>MIRRHAPSWSGLAFLSGLFALQCGLEGLGDGVRPSSPEGGAEAGAEVGDGHASPPDAGVPPADSSASPADAAHQTSDGSRPDDAFIVGLSEPDQLTMAAGFLYFTTGRDYEGAVRRCPIQGCQGEPEIIASGQTEPRGLTVTQTVIVGWVNRGAGQVMLASRGPGAASWESHALATEQSIPAGMAISAMDDAVWTNYGSQPDTAAVARRTGRQAPIIALSREKSYAGPILLSGEGKDVVWGHGNGLAETTLDADGHAPCNFVHSTAPVTNLASGMNEPLQLFWSTLDGFVLMANRPRAADALQHCKEIPPSEITSVVKGQGSIASFAVDPLYVYFSATEGGKGSLRRMRILGGEVEVLLDDLDDPRGVVVDGPDVYVAVRGDGTIRRIHLYI</sequence>
<dbReference type="RefSeq" id="WP_394843831.1">
    <property type="nucleotide sequence ID" value="NZ_CP089982.1"/>
</dbReference>
<feature type="compositionally biased region" description="Low complexity" evidence="1">
    <location>
        <begin position="38"/>
        <end position="72"/>
    </location>
</feature>
<evidence type="ECO:0008006" key="4">
    <source>
        <dbReference type="Google" id="ProtNLM"/>
    </source>
</evidence>
<keyword evidence="3" id="KW-1185">Reference proteome</keyword>
<gene>
    <name evidence="2" type="ORF">LZC95_43120</name>
</gene>
<reference evidence="2 3" key="1">
    <citation type="submission" date="2021-12" db="EMBL/GenBank/DDBJ databases">
        <title>Discovery of the Pendulisporaceae a myxobacterial family with distinct sporulation behavior and unique specialized metabolism.</title>
        <authorList>
            <person name="Garcia R."/>
            <person name="Popoff A."/>
            <person name="Bader C.D."/>
            <person name="Loehr J."/>
            <person name="Walesch S."/>
            <person name="Walt C."/>
            <person name="Boldt J."/>
            <person name="Bunk B."/>
            <person name="Haeckl F.J.F.P.J."/>
            <person name="Gunesch A.P."/>
            <person name="Birkelbach J."/>
            <person name="Nuebel U."/>
            <person name="Pietschmann T."/>
            <person name="Bach T."/>
            <person name="Mueller R."/>
        </authorList>
    </citation>
    <scope>NUCLEOTIDE SEQUENCE [LARGE SCALE GENOMIC DNA]</scope>
    <source>
        <strain evidence="2 3">MSr12523</strain>
    </source>
</reference>
<dbReference type="EMBL" id="CP089982">
    <property type="protein sequence ID" value="WXA93233.1"/>
    <property type="molecule type" value="Genomic_DNA"/>
</dbReference>
<evidence type="ECO:0000313" key="3">
    <source>
        <dbReference type="Proteomes" id="UP001379533"/>
    </source>
</evidence>
<organism evidence="2 3">
    <name type="scientific">Pendulispora brunnea</name>
    <dbReference type="NCBI Taxonomy" id="2905690"/>
    <lineage>
        <taxon>Bacteria</taxon>
        <taxon>Pseudomonadati</taxon>
        <taxon>Myxococcota</taxon>
        <taxon>Myxococcia</taxon>
        <taxon>Myxococcales</taxon>
        <taxon>Sorangiineae</taxon>
        <taxon>Pendulisporaceae</taxon>
        <taxon>Pendulispora</taxon>
    </lineage>
</organism>
<feature type="region of interest" description="Disordered" evidence="1">
    <location>
        <begin position="29"/>
        <end position="86"/>
    </location>
</feature>
<evidence type="ECO:0000313" key="2">
    <source>
        <dbReference type="EMBL" id="WXA93233.1"/>
    </source>
</evidence>
<proteinExistence type="predicted"/>
<accession>A0ABZ2K7A2</accession>
<dbReference type="Proteomes" id="UP001379533">
    <property type="component" value="Chromosome"/>
</dbReference>
<protein>
    <recommendedName>
        <fullName evidence="4">Lipoprotein</fullName>
    </recommendedName>
</protein>